<protein>
    <recommendedName>
        <fullName evidence="4">Phosphoesterase RecJ domain protein</fullName>
    </recommendedName>
</protein>
<evidence type="ECO:0000313" key="2">
    <source>
        <dbReference type="EMBL" id="KKQ92096.1"/>
    </source>
</evidence>
<comment type="caution">
    <text evidence="2">The sequence shown here is derived from an EMBL/GenBank/DDBJ whole genome shotgun (WGS) entry which is preliminary data.</text>
</comment>
<dbReference type="Proteomes" id="UP000034774">
    <property type="component" value="Unassembled WGS sequence"/>
</dbReference>
<proteinExistence type="predicted"/>
<feature type="compositionally biased region" description="Polar residues" evidence="1">
    <location>
        <begin position="301"/>
        <end position="314"/>
    </location>
</feature>
<dbReference type="AlphaFoldDB" id="A0A0G0PRY5"/>
<name>A0A0G0PRY5_9BACT</name>
<evidence type="ECO:0000313" key="3">
    <source>
        <dbReference type="Proteomes" id="UP000034774"/>
    </source>
</evidence>
<dbReference type="SUPFAM" id="SSF64182">
    <property type="entry name" value="DHH phosphoesterases"/>
    <property type="match status" value="1"/>
</dbReference>
<gene>
    <name evidence="2" type="ORF">UT17_C0003G0119</name>
</gene>
<evidence type="ECO:0000256" key="1">
    <source>
        <dbReference type="SAM" id="MobiDB-lite"/>
    </source>
</evidence>
<dbReference type="EMBL" id="LBVU01000003">
    <property type="protein sequence ID" value="KKQ92096.1"/>
    <property type="molecule type" value="Genomic_DNA"/>
</dbReference>
<reference evidence="2 3" key="1">
    <citation type="journal article" date="2015" name="Nature">
        <title>rRNA introns, odd ribosomes, and small enigmatic genomes across a large radiation of phyla.</title>
        <authorList>
            <person name="Brown C.T."/>
            <person name="Hug L.A."/>
            <person name="Thomas B.C."/>
            <person name="Sharon I."/>
            <person name="Castelle C.J."/>
            <person name="Singh A."/>
            <person name="Wilkins M.J."/>
            <person name="Williams K.H."/>
            <person name="Banfield J.F."/>
        </authorList>
    </citation>
    <scope>NUCLEOTIDE SEQUENCE [LARGE SCALE GENOMIC DNA]</scope>
</reference>
<sequence>MQDSFSQLIDSATSILVLLPTKPYFDQVAAGLSLYLSLRSGKDVTIASSSPMLVGFNRLIGIDKIVGEIGNKNLTIKFEGYDANNIEKVSYDIEQGEFKLIVVPKTGFVAPQKEQLDLSYAGVASDLVILIGGANDSHFPILSSGDFAGAKVVHIGTRVLASNSEVMSFAKPGASTSELIANLIKENSLNMEPDIATNLIMGVEEGSSNFAGSDVTAETFETFAYLLRSGGQRLPKTRLSPASFPPGAIPTQPFSRPIMNAQPQVPQPQELDAQDINGTQETEQDVNPPDDWLQPKIFKGASTNQPDTYSENKG</sequence>
<dbReference type="InterPro" id="IPR038763">
    <property type="entry name" value="DHH_sf"/>
</dbReference>
<dbReference type="Gene3D" id="3.90.1640.10">
    <property type="entry name" value="inorganic pyrophosphatase (n-terminal core)"/>
    <property type="match status" value="1"/>
</dbReference>
<dbReference type="STRING" id="1618572.UT17_C0003G0119"/>
<evidence type="ECO:0008006" key="4">
    <source>
        <dbReference type="Google" id="ProtNLM"/>
    </source>
</evidence>
<feature type="region of interest" description="Disordered" evidence="1">
    <location>
        <begin position="236"/>
        <end position="314"/>
    </location>
</feature>
<organism evidence="2 3">
    <name type="scientific">Candidatus Woesebacteria bacterium GW2011_GWB1_39_10</name>
    <dbReference type="NCBI Taxonomy" id="1618572"/>
    <lineage>
        <taxon>Bacteria</taxon>
        <taxon>Candidatus Woeseibacteriota</taxon>
    </lineage>
</organism>
<accession>A0A0G0PRY5</accession>